<dbReference type="EMBL" id="LT629740">
    <property type="protein sequence ID" value="SDT69110.1"/>
    <property type="molecule type" value="Genomic_DNA"/>
</dbReference>
<feature type="chain" id="PRO_5009271078" description="GLPGLI family protein" evidence="1">
    <location>
        <begin position="20"/>
        <end position="269"/>
    </location>
</feature>
<reference evidence="2 3" key="1">
    <citation type="submission" date="2016-10" db="EMBL/GenBank/DDBJ databases">
        <authorList>
            <person name="de Groot N.N."/>
        </authorList>
    </citation>
    <scope>NUCLEOTIDE SEQUENCE [LARGE SCALE GENOMIC DNA]</scope>
    <source>
        <strain evidence="2 3">MP1X4</strain>
    </source>
</reference>
<gene>
    <name evidence="2" type="ORF">SAMN05216490_4984</name>
</gene>
<keyword evidence="1" id="KW-0732">Signal</keyword>
<proteinExistence type="predicted"/>
<accession>A0A1H2CF35</accession>
<evidence type="ECO:0008006" key="4">
    <source>
        <dbReference type="Google" id="ProtNLM"/>
    </source>
</evidence>
<evidence type="ECO:0000313" key="2">
    <source>
        <dbReference type="EMBL" id="SDT69110.1"/>
    </source>
</evidence>
<keyword evidence="3" id="KW-1185">Reference proteome</keyword>
<dbReference type="AlphaFoldDB" id="A0A1H2CF35"/>
<evidence type="ECO:0000256" key="1">
    <source>
        <dbReference type="SAM" id="SignalP"/>
    </source>
</evidence>
<sequence length="269" mass="31609">MKKILFSIFVICLSFNAMAQFILPTDLGEGFISIKISWLPFSDTVKLSTEYQDFMTFDYHVYHNKVFRQGSQKFISTDSTKRQMELPNKTKMESTLTASVVIPTYLLDWENKTVYTYFTQQNKLYLSEDSLKYNSDEMFYKSLFLFKSKKHLLIDTINQKVIILCGIQCYVARYKHSDKGNWLRFVYTAKKQSLYSPINGFFDADFKYQVMSIDVENQANVKDTLKITAIFRMEVTSINNDRQNLDLFKLPHNTPILKQVPNSEMYKNP</sequence>
<dbReference type="Proteomes" id="UP000199679">
    <property type="component" value="Chromosome I"/>
</dbReference>
<evidence type="ECO:0000313" key="3">
    <source>
        <dbReference type="Proteomes" id="UP000199679"/>
    </source>
</evidence>
<protein>
    <recommendedName>
        <fullName evidence="4">GLPGLI family protein</fullName>
    </recommendedName>
</protein>
<dbReference type="OrthoDB" id="1493918at2"/>
<organism evidence="2 3">
    <name type="scientific">Mucilaginibacter mallensis</name>
    <dbReference type="NCBI Taxonomy" id="652787"/>
    <lineage>
        <taxon>Bacteria</taxon>
        <taxon>Pseudomonadati</taxon>
        <taxon>Bacteroidota</taxon>
        <taxon>Sphingobacteriia</taxon>
        <taxon>Sphingobacteriales</taxon>
        <taxon>Sphingobacteriaceae</taxon>
        <taxon>Mucilaginibacter</taxon>
    </lineage>
</organism>
<feature type="signal peptide" evidence="1">
    <location>
        <begin position="1"/>
        <end position="19"/>
    </location>
</feature>
<name>A0A1H2CF35_MUCMA</name>
<dbReference type="RefSeq" id="WP_091379776.1">
    <property type="nucleotide sequence ID" value="NZ_LT629740.1"/>
</dbReference>